<comment type="similarity">
    <text evidence="2">Belongs to the methylmalonyl-CoA mutase family.</text>
</comment>
<reference evidence="10" key="1">
    <citation type="submission" date="2021-10" db="EMBL/GenBank/DDBJ databases">
        <title>Streptomonospora sp. nov., isolated from mangrove soil.</title>
        <authorList>
            <person name="Chen X."/>
            <person name="Ge X."/>
            <person name="Liu W."/>
        </authorList>
    </citation>
    <scope>NUCLEOTIDE SEQUENCE</scope>
    <source>
        <strain evidence="10">S1-112</strain>
    </source>
</reference>
<evidence type="ECO:0000256" key="1">
    <source>
        <dbReference type="ARBA" id="ARBA00001922"/>
    </source>
</evidence>
<sequence length="661" mass="68318">MDMPDSGPRSAPGQGTPGQGTAPVAEPSGAEPAGAEFPEFPVTGFPDATRERWRELVAGVLRKSGAEVGPGSAPEDALATTTYDGIVLRPLYTEEDGADSGFPGLAPYTRGGRPQGAVSDGWEVRQQHRDPDPARTRRAVLADLENGVGALWLVAGPGGVPVEGIGEALADVYLDFAPVVLDAGPEYEAAAGELLRAWRDRGLPDAAVTGGLGIDPLSTAARTGLPADLDTAARAAAHHALRHPRLRLVTADATPYHDAGGSEAQELGAAVAAGTAYLRALTAAGLDLADAARRVEFRFAASADQFLTIAKLRAARAMWDRVLEMCGLGPDRPAMYQHAATSAAMATRRDPYVNMLRATLACFGAGVGGADAVTVRPFDSALGLPDGFARRIARNTQALLIEEAHLARVIDPAGGSFYVERLTADLYHAGWAFFQELEGAGGMAEALAAGLVAERVEEVWRRRRDAVAHRRDPITGVSEFPHLDEPRIERPAAPADAPAPASADVPAPRAALRPHRYAEDFEALRDRSDAHLAATGARPRVFLATLGPAAAHTARAAFAGNLLRAGGIEPVGGDTAGGPAEAAAAFAASGARIACLCSADKVYAEQAAEAAAALKAAGAELVLLAGRPSAVAEGAPVDDFCFAGGDALSLLTKLHNALGVA</sequence>
<evidence type="ECO:0000313" key="10">
    <source>
        <dbReference type="EMBL" id="MDA0567015.1"/>
    </source>
</evidence>
<keyword evidence="7" id="KW-0170">Cobalt</keyword>
<dbReference type="PROSITE" id="PS00544">
    <property type="entry name" value="METMALONYL_COA_MUTASE"/>
    <property type="match status" value="1"/>
</dbReference>
<dbReference type="GO" id="GO:0019678">
    <property type="term" value="P:propionate metabolic process, methylmalonyl pathway"/>
    <property type="evidence" value="ECO:0007669"/>
    <property type="project" value="TreeGrafter"/>
</dbReference>
<dbReference type="EC" id="5.4.99.2" evidence="4"/>
<dbReference type="GO" id="GO:0031419">
    <property type="term" value="F:cobalamin binding"/>
    <property type="evidence" value="ECO:0007669"/>
    <property type="project" value="UniProtKB-KW"/>
</dbReference>
<gene>
    <name evidence="10" type="ORF">LG943_22240</name>
</gene>
<keyword evidence="5" id="KW-0846">Cobalamin</keyword>
<dbReference type="InterPro" id="IPR058549">
    <property type="entry name" value="MeMalonylCoA_mutase_a/b_site"/>
</dbReference>
<dbReference type="GO" id="GO:0046872">
    <property type="term" value="F:metal ion binding"/>
    <property type="evidence" value="ECO:0007669"/>
    <property type="project" value="InterPro"/>
</dbReference>
<dbReference type="CDD" id="cd03677">
    <property type="entry name" value="MM_CoA_mutase_beta"/>
    <property type="match status" value="1"/>
</dbReference>
<dbReference type="Gene3D" id="3.20.20.240">
    <property type="entry name" value="Methylmalonyl-CoA mutase"/>
    <property type="match status" value="1"/>
</dbReference>
<feature type="compositionally biased region" description="Basic and acidic residues" evidence="8">
    <location>
        <begin position="122"/>
        <end position="133"/>
    </location>
</feature>
<feature type="compositionally biased region" description="Low complexity" evidence="8">
    <location>
        <begin position="11"/>
        <end position="42"/>
    </location>
</feature>
<dbReference type="RefSeq" id="WP_270074269.1">
    <property type="nucleotide sequence ID" value="NZ_JAJAQC010000047.1"/>
</dbReference>
<dbReference type="InterPro" id="IPR036724">
    <property type="entry name" value="Cobalamin-bd_sf"/>
</dbReference>
<evidence type="ECO:0000313" key="11">
    <source>
        <dbReference type="Proteomes" id="UP001140076"/>
    </source>
</evidence>
<evidence type="ECO:0000256" key="5">
    <source>
        <dbReference type="ARBA" id="ARBA00022628"/>
    </source>
</evidence>
<evidence type="ECO:0000256" key="8">
    <source>
        <dbReference type="SAM" id="MobiDB-lite"/>
    </source>
</evidence>
<evidence type="ECO:0000256" key="3">
    <source>
        <dbReference type="ARBA" id="ARBA00011870"/>
    </source>
</evidence>
<protein>
    <recommendedName>
        <fullName evidence="4">methylmalonyl-CoA mutase</fullName>
        <ecNumber evidence="4">5.4.99.2</ecNumber>
    </recommendedName>
</protein>
<comment type="cofactor">
    <cofactor evidence="1">
        <name>adenosylcob(III)alamin</name>
        <dbReference type="ChEBI" id="CHEBI:18408"/>
    </cofactor>
</comment>
<dbReference type="SUPFAM" id="SSF51703">
    <property type="entry name" value="Cobalamin (vitamin B12)-dependent enzymes"/>
    <property type="match status" value="1"/>
</dbReference>
<dbReference type="GO" id="GO:0005737">
    <property type="term" value="C:cytoplasm"/>
    <property type="evidence" value="ECO:0007669"/>
    <property type="project" value="TreeGrafter"/>
</dbReference>
<dbReference type="EMBL" id="JAJAQC010000047">
    <property type="protein sequence ID" value="MDA0567015.1"/>
    <property type="molecule type" value="Genomic_DNA"/>
</dbReference>
<proteinExistence type="inferred from homology"/>
<dbReference type="Gene3D" id="3.40.50.280">
    <property type="entry name" value="Cobalamin-binding domain"/>
    <property type="match status" value="1"/>
</dbReference>
<organism evidence="10 11">
    <name type="scientific">Streptomonospora mangrovi</name>
    <dbReference type="NCBI Taxonomy" id="2883123"/>
    <lineage>
        <taxon>Bacteria</taxon>
        <taxon>Bacillati</taxon>
        <taxon>Actinomycetota</taxon>
        <taxon>Actinomycetes</taxon>
        <taxon>Streptosporangiales</taxon>
        <taxon>Nocardiopsidaceae</taxon>
        <taxon>Streptomonospora</taxon>
    </lineage>
</organism>
<evidence type="ECO:0000256" key="4">
    <source>
        <dbReference type="ARBA" id="ARBA00012398"/>
    </source>
</evidence>
<dbReference type="PANTHER" id="PTHR48101">
    <property type="entry name" value="METHYLMALONYL-COA MUTASE, MITOCHONDRIAL-RELATED"/>
    <property type="match status" value="1"/>
</dbReference>
<accession>A0A9X3SHD9</accession>
<feature type="domain" description="Methylmalonyl-CoA mutase alpha/beta chain catalytic" evidence="9">
    <location>
        <begin position="166"/>
        <end position="495"/>
    </location>
</feature>
<dbReference type="SUPFAM" id="SSF52242">
    <property type="entry name" value="Cobalamin (vitamin B12)-binding domain"/>
    <property type="match status" value="1"/>
</dbReference>
<dbReference type="InterPro" id="IPR006099">
    <property type="entry name" value="MeMalonylCoA_mutase_a/b_cat"/>
</dbReference>
<keyword evidence="6" id="KW-0413">Isomerase</keyword>
<feature type="domain" description="Methylmalonyl-CoA mutase alpha/beta chain catalytic" evidence="9">
    <location>
        <begin position="82"/>
        <end position="151"/>
    </location>
</feature>
<comment type="caution">
    <text evidence="10">The sequence shown here is derived from an EMBL/GenBank/DDBJ whole genome shotgun (WGS) entry which is preliminary data.</text>
</comment>
<feature type="region of interest" description="Disordered" evidence="8">
    <location>
        <begin position="1"/>
        <end position="46"/>
    </location>
</feature>
<name>A0A9X3SHD9_9ACTN</name>
<comment type="subunit">
    <text evidence="3">Heterodimer of an alpha and a beta chain.</text>
</comment>
<feature type="region of interest" description="Disordered" evidence="8">
    <location>
        <begin position="490"/>
        <end position="509"/>
    </location>
</feature>
<dbReference type="PANTHER" id="PTHR48101:SF4">
    <property type="entry name" value="METHYLMALONYL-COA MUTASE, MITOCHONDRIAL"/>
    <property type="match status" value="1"/>
</dbReference>
<feature type="region of interest" description="Disordered" evidence="8">
    <location>
        <begin position="112"/>
        <end position="133"/>
    </location>
</feature>
<evidence type="ECO:0000256" key="2">
    <source>
        <dbReference type="ARBA" id="ARBA00008465"/>
    </source>
</evidence>
<keyword evidence="11" id="KW-1185">Reference proteome</keyword>
<evidence type="ECO:0000256" key="6">
    <source>
        <dbReference type="ARBA" id="ARBA00023235"/>
    </source>
</evidence>
<dbReference type="AlphaFoldDB" id="A0A9X3SHD9"/>
<evidence type="ECO:0000259" key="9">
    <source>
        <dbReference type="Pfam" id="PF01642"/>
    </source>
</evidence>
<evidence type="ECO:0000256" key="7">
    <source>
        <dbReference type="ARBA" id="ARBA00023285"/>
    </source>
</evidence>
<feature type="compositionally biased region" description="Low complexity" evidence="8">
    <location>
        <begin position="491"/>
        <end position="509"/>
    </location>
</feature>
<dbReference type="InterPro" id="IPR016176">
    <property type="entry name" value="Cbl-dep_enz_cat"/>
</dbReference>
<dbReference type="Proteomes" id="UP001140076">
    <property type="component" value="Unassembled WGS sequence"/>
</dbReference>
<dbReference type="GO" id="GO:0004494">
    <property type="term" value="F:methylmalonyl-CoA mutase activity"/>
    <property type="evidence" value="ECO:0007669"/>
    <property type="project" value="UniProtKB-EC"/>
</dbReference>
<dbReference type="Pfam" id="PF01642">
    <property type="entry name" value="MM_CoA_mutase"/>
    <property type="match status" value="2"/>
</dbReference>